<dbReference type="AlphaFoldDB" id="A0A6J4SGC2"/>
<reference evidence="5" key="1">
    <citation type="submission" date="2020-02" db="EMBL/GenBank/DDBJ databases">
        <authorList>
            <person name="Meier V. D."/>
        </authorList>
    </citation>
    <scope>NUCLEOTIDE SEQUENCE</scope>
    <source>
        <strain evidence="5">AVDCRST_MAG25</strain>
    </source>
</reference>
<dbReference type="Gene3D" id="1.10.10.10">
    <property type="entry name" value="Winged helix-like DNA-binding domain superfamily/Winged helix DNA-binding domain"/>
    <property type="match status" value="1"/>
</dbReference>
<evidence type="ECO:0000313" key="5">
    <source>
        <dbReference type="EMBL" id="CAA9492881.1"/>
    </source>
</evidence>
<evidence type="ECO:0000256" key="3">
    <source>
        <dbReference type="ARBA" id="ARBA00023163"/>
    </source>
</evidence>
<dbReference type="GO" id="GO:0003700">
    <property type="term" value="F:DNA-binding transcription factor activity"/>
    <property type="evidence" value="ECO:0007669"/>
    <property type="project" value="InterPro"/>
</dbReference>
<dbReference type="PROSITE" id="PS50949">
    <property type="entry name" value="HTH_GNTR"/>
    <property type="match status" value="1"/>
</dbReference>
<accession>A0A6J4SGC2</accession>
<proteinExistence type="predicted"/>
<organism evidence="5">
    <name type="scientific">uncultured Rubrobacteraceae bacterium</name>
    <dbReference type="NCBI Taxonomy" id="349277"/>
    <lineage>
        <taxon>Bacteria</taxon>
        <taxon>Bacillati</taxon>
        <taxon>Actinomycetota</taxon>
        <taxon>Rubrobacteria</taxon>
        <taxon>Rubrobacterales</taxon>
        <taxon>Rubrobacteraceae</taxon>
        <taxon>environmental samples</taxon>
    </lineage>
</organism>
<dbReference type="GO" id="GO:0003677">
    <property type="term" value="F:DNA binding"/>
    <property type="evidence" value="ECO:0007669"/>
    <property type="project" value="UniProtKB-KW"/>
</dbReference>
<dbReference type="PRINTS" id="PR00035">
    <property type="entry name" value="HTHGNTR"/>
</dbReference>
<dbReference type="Pfam" id="PF07729">
    <property type="entry name" value="FCD"/>
    <property type="match status" value="1"/>
</dbReference>
<dbReference type="CDD" id="cd07377">
    <property type="entry name" value="WHTH_GntR"/>
    <property type="match status" value="1"/>
</dbReference>
<dbReference type="Gene3D" id="1.20.120.530">
    <property type="entry name" value="GntR ligand-binding domain-like"/>
    <property type="match status" value="1"/>
</dbReference>
<dbReference type="PANTHER" id="PTHR43537">
    <property type="entry name" value="TRANSCRIPTIONAL REGULATOR, GNTR FAMILY"/>
    <property type="match status" value="1"/>
</dbReference>
<dbReference type="InterPro" id="IPR008920">
    <property type="entry name" value="TF_FadR/GntR_C"/>
</dbReference>
<keyword evidence="1" id="KW-0805">Transcription regulation</keyword>
<evidence type="ECO:0000259" key="4">
    <source>
        <dbReference type="PROSITE" id="PS50949"/>
    </source>
</evidence>
<dbReference type="InterPro" id="IPR011711">
    <property type="entry name" value="GntR_C"/>
</dbReference>
<dbReference type="SUPFAM" id="SSF48008">
    <property type="entry name" value="GntR ligand-binding domain-like"/>
    <property type="match status" value="1"/>
</dbReference>
<dbReference type="Pfam" id="PF00392">
    <property type="entry name" value="GntR"/>
    <property type="match status" value="1"/>
</dbReference>
<evidence type="ECO:0000256" key="2">
    <source>
        <dbReference type="ARBA" id="ARBA00023125"/>
    </source>
</evidence>
<dbReference type="EMBL" id="CADCVI010000237">
    <property type="protein sequence ID" value="CAA9492881.1"/>
    <property type="molecule type" value="Genomic_DNA"/>
</dbReference>
<gene>
    <name evidence="5" type="ORF">AVDCRST_MAG25-3465</name>
</gene>
<protein>
    <recommendedName>
        <fullName evidence="4">HTH gntR-type domain-containing protein</fullName>
    </recommendedName>
</protein>
<name>A0A6J4SGC2_9ACTN</name>
<feature type="domain" description="HTH gntR-type" evidence="4">
    <location>
        <begin position="1"/>
        <end position="67"/>
    </location>
</feature>
<dbReference type="SUPFAM" id="SSF46785">
    <property type="entry name" value="Winged helix' DNA-binding domain"/>
    <property type="match status" value="1"/>
</dbReference>
<dbReference type="PANTHER" id="PTHR43537:SF44">
    <property type="entry name" value="GNTR FAMILY REGULATORY PROTEIN"/>
    <property type="match status" value="1"/>
</dbReference>
<dbReference type="SMART" id="SM00345">
    <property type="entry name" value="HTH_GNTR"/>
    <property type="match status" value="1"/>
</dbReference>
<dbReference type="InterPro" id="IPR036388">
    <property type="entry name" value="WH-like_DNA-bd_sf"/>
</dbReference>
<sequence length="237" mass="26315">MVGGIVEELSNEIRTGRLKPGERLPSEKGLGERFGAGRSSVREALNILSGQGLVQVQAGRGSFVADFTEPEIEPLLPFWERHHDVPFTSVLEVRLAMEPQVAALAAVRADEEQLEGLRSTLDQLEESISSDSLSGRVFADIAFHDRLFVAAANPLHRSIYRGIEPLLFDVRRVGLRSVERSRKVLNMHAEIYRAVRDRDPDRAAAAMWAHLLEFASDSSVEFDPGHLGLSPRNLRAE</sequence>
<dbReference type="InterPro" id="IPR036390">
    <property type="entry name" value="WH_DNA-bd_sf"/>
</dbReference>
<keyword evidence="3" id="KW-0804">Transcription</keyword>
<dbReference type="SMART" id="SM00895">
    <property type="entry name" value="FCD"/>
    <property type="match status" value="1"/>
</dbReference>
<evidence type="ECO:0000256" key="1">
    <source>
        <dbReference type="ARBA" id="ARBA00023015"/>
    </source>
</evidence>
<dbReference type="InterPro" id="IPR000524">
    <property type="entry name" value="Tscrpt_reg_HTH_GntR"/>
</dbReference>
<keyword evidence="2" id="KW-0238">DNA-binding</keyword>